<keyword evidence="9" id="KW-1185">Reference proteome</keyword>
<dbReference type="RefSeq" id="WP_014242758.1">
    <property type="nucleotide sequence ID" value="NC_016620.1"/>
</dbReference>
<dbReference type="InterPro" id="IPR001133">
    <property type="entry name" value="NADH_UbQ_OxRdtase_chain4L/K"/>
</dbReference>
<dbReference type="GO" id="GO:0030964">
    <property type="term" value="C:NADH dehydrogenase complex"/>
    <property type="evidence" value="ECO:0007669"/>
    <property type="project" value="TreeGrafter"/>
</dbReference>
<dbReference type="EC" id="7.1.1.-" evidence="7"/>
<dbReference type="NCBIfam" id="NF004320">
    <property type="entry name" value="PRK05715.1-2"/>
    <property type="match status" value="1"/>
</dbReference>
<dbReference type="eggNOG" id="COG0713">
    <property type="taxonomic scope" value="Bacteria"/>
</dbReference>
<dbReference type="PATRIC" id="fig|862908.3.peg.26"/>
<dbReference type="HAMAP" id="MF_01456">
    <property type="entry name" value="NDH1_NuoK"/>
    <property type="match status" value="1"/>
</dbReference>
<evidence type="ECO:0000256" key="3">
    <source>
        <dbReference type="ARBA" id="ARBA00022448"/>
    </source>
</evidence>
<dbReference type="Pfam" id="PF00420">
    <property type="entry name" value="Oxidored_q2"/>
    <property type="match status" value="1"/>
</dbReference>
<gene>
    <name evidence="7 8" type="primary">nuoK</name>
    <name evidence="8" type="ordered locus">BMS_0027</name>
</gene>
<evidence type="ECO:0000256" key="1">
    <source>
        <dbReference type="ARBA" id="ARBA00004141"/>
    </source>
</evidence>
<evidence type="ECO:0000256" key="2">
    <source>
        <dbReference type="ARBA" id="ARBA00010519"/>
    </source>
</evidence>
<organism evidence="8 9">
    <name type="scientific">Halobacteriovorax marinus (strain ATCC BAA-682 / DSM 15412 / SJ)</name>
    <name type="common">Bacteriovorax marinus</name>
    <dbReference type="NCBI Taxonomy" id="862908"/>
    <lineage>
        <taxon>Bacteria</taxon>
        <taxon>Pseudomonadati</taxon>
        <taxon>Bdellovibrionota</taxon>
        <taxon>Bacteriovoracia</taxon>
        <taxon>Bacteriovoracales</taxon>
        <taxon>Halobacteriovoraceae</taxon>
        <taxon>Halobacteriovorax</taxon>
    </lineage>
</organism>
<comment type="catalytic activity">
    <reaction evidence="7">
        <text>a quinone + NADH + 5 H(+)(in) = a quinol + NAD(+) + 4 H(+)(out)</text>
        <dbReference type="Rhea" id="RHEA:57888"/>
        <dbReference type="ChEBI" id="CHEBI:15378"/>
        <dbReference type="ChEBI" id="CHEBI:24646"/>
        <dbReference type="ChEBI" id="CHEBI:57540"/>
        <dbReference type="ChEBI" id="CHEBI:57945"/>
        <dbReference type="ChEBI" id="CHEBI:132124"/>
    </reaction>
</comment>
<feature type="transmembrane region" description="Helical" evidence="7">
    <location>
        <begin position="31"/>
        <end position="49"/>
    </location>
</feature>
<dbReference type="Gene3D" id="1.10.287.3510">
    <property type="match status" value="1"/>
</dbReference>
<dbReference type="GO" id="GO:0050136">
    <property type="term" value="F:NADH dehydrogenase (quinone) (non-electrogenic) activity"/>
    <property type="evidence" value="ECO:0007669"/>
    <property type="project" value="UniProtKB-UniRule"/>
</dbReference>
<evidence type="ECO:0000256" key="6">
    <source>
        <dbReference type="ARBA" id="ARBA00023136"/>
    </source>
</evidence>
<dbReference type="InterPro" id="IPR039428">
    <property type="entry name" value="NUOK/Mnh_C1-like"/>
</dbReference>
<protein>
    <recommendedName>
        <fullName evidence="7">NADH-quinone oxidoreductase subunit K</fullName>
        <ecNumber evidence="7">7.1.1.-</ecNumber>
    </recommendedName>
    <alternativeName>
        <fullName evidence="7">NADH dehydrogenase I subunit K</fullName>
    </alternativeName>
    <alternativeName>
        <fullName evidence="7">NDH-1 subunit K</fullName>
    </alternativeName>
</protein>
<dbReference type="GO" id="GO:0042773">
    <property type="term" value="P:ATP synthesis coupled electron transport"/>
    <property type="evidence" value="ECO:0007669"/>
    <property type="project" value="InterPro"/>
</dbReference>
<dbReference type="STRING" id="862908.BMS_0027"/>
<dbReference type="PANTHER" id="PTHR11434">
    <property type="entry name" value="NADH-UBIQUINONE OXIDOREDUCTASE SUBUNIT ND4L"/>
    <property type="match status" value="1"/>
</dbReference>
<dbReference type="PANTHER" id="PTHR11434:SF16">
    <property type="entry name" value="NADH-UBIQUINONE OXIDOREDUCTASE CHAIN 4L"/>
    <property type="match status" value="1"/>
</dbReference>
<keyword evidence="7" id="KW-0874">Quinone</keyword>
<dbReference type="KEGG" id="bmx:BMS_0027"/>
<keyword evidence="4 7" id="KW-0812">Transmembrane</keyword>
<keyword evidence="7" id="KW-0997">Cell inner membrane</keyword>
<evidence type="ECO:0000256" key="5">
    <source>
        <dbReference type="ARBA" id="ARBA00022989"/>
    </source>
</evidence>
<proteinExistence type="inferred from homology"/>
<keyword evidence="7" id="KW-1003">Cell membrane</keyword>
<keyword evidence="7" id="KW-1278">Translocase</keyword>
<evidence type="ECO:0000313" key="9">
    <source>
        <dbReference type="Proteomes" id="UP000008963"/>
    </source>
</evidence>
<keyword evidence="5 7" id="KW-1133">Transmembrane helix</keyword>
<dbReference type="AlphaFoldDB" id="E1X1Q0"/>
<dbReference type="HOGENOM" id="CLU_144724_1_1_7"/>
<reference evidence="9" key="1">
    <citation type="journal article" date="2013" name="ISME J.">
        <title>A small predatory core genome in the divergent marine Bacteriovorax marinus SJ and the terrestrial Bdellovibrio bacteriovorus.</title>
        <authorList>
            <person name="Crossman L.C."/>
            <person name="Chen H."/>
            <person name="Cerdeno-Tarraga A.M."/>
            <person name="Brooks K."/>
            <person name="Quail M.A."/>
            <person name="Pineiro S.A."/>
            <person name="Hobley L."/>
            <person name="Sockett R.E."/>
            <person name="Bentley S.D."/>
            <person name="Parkhill J."/>
            <person name="Williams H.N."/>
            <person name="Stine O.C."/>
        </authorList>
    </citation>
    <scope>NUCLEOTIDE SEQUENCE [LARGE SCALE GENOMIC DNA]</scope>
    <source>
        <strain evidence="9">ATCC BAA-682 / DSM 15412 / SJ</strain>
    </source>
</reference>
<accession>E1X1Q0</accession>
<comment type="similarity">
    <text evidence="2 7">Belongs to the complex I subunit 4L family.</text>
</comment>
<keyword evidence="7" id="KW-0830">Ubiquinone</keyword>
<dbReference type="Proteomes" id="UP000008963">
    <property type="component" value="Chromosome"/>
</dbReference>
<keyword evidence="6 7" id="KW-0472">Membrane</keyword>
<comment type="subcellular location">
    <subcellularLocation>
        <location evidence="7">Cell inner membrane</location>
        <topology evidence="7">Multi-pass membrane protein</topology>
    </subcellularLocation>
    <subcellularLocation>
        <location evidence="1">Membrane</location>
        <topology evidence="1">Multi-pass membrane protein</topology>
    </subcellularLocation>
</comment>
<evidence type="ECO:0000256" key="4">
    <source>
        <dbReference type="ARBA" id="ARBA00022692"/>
    </source>
</evidence>
<feature type="transmembrane region" description="Helical" evidence="7">
    <location>
        <begin position="61"/>
        <end position="82"/>
    </location>
</feature>
<dbReference type="GO" id="GO:0005886">
    <property type="term" value="C:plasma membrane"/>
    <property type="evidence" value="ECO:0007669"/>
    <property type="project" value="UniProtKB-SubCell"/>
</dbReference>
<feature type="transmembrane region" description="Helical" evidence="7">
    <location>
        <begin position="6"/>
        <end position="24"/>
    </location>
</feature>
<name>E1X1Q0_HALMS</name>
<comment type="function">
    <text evidence="7">NDH-1 shuttles electrons from NADH, via FMN and iron-sulfur (Fe-S) centers, to quinones in the respiratory chain. The immediate electron acceptor for the enzyme in this species is believed to be ubiquinone. Couples the redox reaction to proton translocation (for every two electrons transferred, four hydrogen ions are translocated across the cytoplasmic membrane), and thus conserves the redox energy in a proton gradient.</text>
</comment>
<dbReference type="EMBL" id="FQ312005">
    <property type="protein sequence ID" value="CBW24969.1"/>
    <property type="molecule type" value="Genomic_DNA"/>
</dbReference>
<evidence type="ECO:0000313" key="8">
    <source>
        <dbReference type="EMBL" id="CBW24969.1"/>
    </source>
</evidence>
<keyword evidence="7" id="KW-0520">NAD</keyword>
<comment type="subunit">
    <text evidence="7">NDH-1 is composed of 14 different subunits. Subunits NuoA, H, J, K, L, M, N constitute the membrane sector of the complex.</text>
</comment>
<evidence type="ECO:0000256" key="7">
    <source>
        <dbReference type="HAMAP-Rule" id="MF_01456"/>
    </source>
</evidence>
<sequence>MVSLPSFLVVSLILFLAGITVMIARKNVIAILLGIELILNAAALNFAAYTRFINNNLDGHIMSLFIIIIAAAEAAVGLAIVIRFYQIRESIHIDDATQLQS</sequence>
<keyword evidence="3 7" id="KW-0813">Transport</keyword>
<dbReference type="GO" id="GO:0048038">
    <property type="term" value="F:quinone binding"/>
    <property type="evidence" value="ECO:0007669"/>
    <property type="project" value="UniProtKB-KW"/>
</dbReference>